<dbReference type="EMBL" id="JYDO01000224">
    <property type="protein sequence ID" value="KRZ66785.1"/>
    <property type="molecule type" value="Genomic_DNA"/>
</dbReference>
<name>A0A0V1M4V1_9BILA</name>
<reference evidence="1 2" key="1">
    <citation type="submission" date="2015-01" db="EMBL/GenBank/DDBJ databases">
        <title>Evolution of Trichinella species and genotypes.</title>
        <authorList>
            <person name="Korhonen P.K."/>
            <person name="Edoardo P."/>
            <person name="Giuseppe L.R."/>
            <person name="Gasser R.B."/>
        </authorList>
    </citation>
    <scope>NUCLEOTIDE SEQUENCE [LARGE SCALE GENOMIC DNA]</scope>
    <source>
        <strain evidence="1">ISS1980</strain>
    </source>
</reference>
<keyword evidence="2" id="KW-1185">Reference proteome</keyword>
<accession>A0A0V1M4V1</accession>
<sequence>MNPEQRYSLLCLRNAEKRLEEATVVYNLTANPLSHRNHAGRCVCFLAPLFLFITQNICFKMLKEIKIFYLSRISV</sequence>
<evidence type="ECO:0000313" key="1">
    <source>
        <dbReference type="EMBL" id="KRZ66785.1"/>
    </source>
</evidence>
<organism evidence="1 2">
    <name type="scientific">Trichinella papuae</name>
    <dbReference type="NCBI Taxonomy" id="268474"/>
    <lineage>
        <taxon>Eukaryota</taxon>
        <taxon>Metazoa</taxon>
        <taxon>Ecdysozoa</taxon>
        <taxon>Nematoda</taxon>
        <taxon>Enoplea</taxon>
        <taxon>Dorylaimia</taxon>
        <taxon>Trichinellida</taxon>
        <taxon>Trichinellidae</taxon>
        <taxon>Trichinella</taxon>
    </lineage>
</organism>
<protein>
    <submittedName>
        <fullName evidence="1">Uncharacterized protein</fullName>
    </submittedName>
</protein>
<dbReference type="AlphaFoldDB" id="A0A0V1M4V1"/>
<comment type="caution">
    <text evidence="1">The sequence shown here is derived from an EMBL/GenBank/DDBJ whole genome shotgun (WGS) entry which is preliminary data.</text>
</comment>
<evidence type="ECO:0000313" key="2">
    <source>
        <dbReference type="Proteomes" id="UP000054843"/>
    </source>
</evidence>
<dbReference type="Proteomes" id="UP000054843">
    <property type="component" value="Unassembled WGS sequence"/>
</dbReference>
<gene>
    <name evidence="1" type="ORF">T10_11273</name>
</gene>
<proteinExistence type="predicted"/>